<keyword evidence="2" id="KW-0479">Metal-binding</keyword>
<dbReference type="InterPro" id="IPR012675">
    <property type="entry name" value="Beta-grasp_dom_sf"/>
</dbReference>
<dbReference type="Gene3D" id="3.10.20.30">
    <property type="match status" value="1"/>
</dbReference>
<dbReference type="KEGG" id="ddz:DSYM_28570"/>
<evidence type="ECO:0000313" key="6">
    <source>
        <dbReference type="EMBL" id="BBO22158.1"/>
    </source>
</evidence>
<evidence type="ECO:0000259" key="4">
    <source>
        <dbReference type="PROSITE" id="PS51085"/>
    </source>
</evidence>
<dbReference type="InterPro" id="IPR017927">
    <property type="entry name" value="FAD-bd_FR_type"/>
</dbReference>
<proteinExistence type="predicted"/>
<dbReference type="InterPro" id="IPR039261">
    <property type="entry name" value="FNR_nucleotide-bd"/>
</dbReference>
<dbReference type="InterPro" id="IPR008333">
    <property type="entry name" value="Cbr1-like_FAD-bd_dom"/>
</dbReference>
<dbReference type="Pfam" id="PF00175">
    <property type="entry name" value="NAD_binding_1"/>
    <property type="match status" value="1"/>
</dbReference>
<feature type="domain" description="2Fe-2S ferredoxin-type" evidence="4">
    <location>
        <begin position="3"/>
        <end position="93"/>
    </location>
</feature>
<reference evidence="6" key="1">
    <citation type="journal article" name="DNA Res.">
        <title>The physiological potential of anammox bacteria as revealed by their core genome structure.</title>
        <authorList>
            <person name="Okubo T."/>
            <person name="Toyoda A."/>
            <person name="Fukuhara K."/>
            <person name="Uchiyama I."/>
            <person name="Harigaya Y."/>
            <person name="Kuroiwa M."/>
            <person name="Suzuki T."/>
            <person name="Murakami Y."/>
            <person name="Suwa Y."/>
            <person name="Takami H."/>
        </authorList>
    </citation>
    <scope>NUCLEOTIDE SEQUENCE</scope>
    <source>
        <strain evidence="6">317325-3</strain>
    </source>
</reference>
<dbReference type="Gene3D" id="3.40.50.80">
    <property type="entry name" value="Nucleotide-binding domain of ferredoxin-NADP reductase (FNR) module"/>
    <property type="match status" value="1"/>
</dbReference>
<dbReference type="PRINTS" id="PR00410">
    <property type="entry name" value="PHEHYDRXLASE"/>
</dbReference>
<dbReference type="Pfam" id="PF00111">
    <property type="entry name" value="Fer2"/>
    <property type="match status" value="1"/>
</dbReference>
<dbReference type="PROSITE" id="PS00197">
    <property type="entry name" value="2FE2S_FER_1"/>
    <property type="match status" value="1"/>
</dbReference>
<dbReference type="InterPro" id="IPR050415">
    <property type="entry name" value="MRET"/>
</dbReference>
<dbReference type="PROSITE" id="PS51384">
    <property type="entry name" value="FAD_FR"/>
    <property type="match status" value="1"/>
</dbReference>
<keyword evidence="2" id="KW-0001">2Fe-2S</keyword>
<dbReference type="PANTHER" id="PTHR47354:SF5">
    <property type="entry name" value="PROTEIN RFBI"/>
    <property type="match status" value="1"/>
</dbReference>
<dbReference type="InterPro" id="IPR006058">
    <property type="entry name" value="2Fe2S_fd_BS"/>
</dbReference>
<dbReference type="PANTHER" id="PTHR47354">
    <property type="entry name" value="NADH OXIDOREDUCTASE HCR"/>
    <property type="match status" value="1"/>
</dbReference>
<comment type="cofactor">
    <cofactor evidence="3">
        <name>[2Fe-2S] cluster</name>
        <dbReference type="ChEBI" id="CHEBI:190135"/>
    </cofactor>
</comment>
<feature type="domain" description="FAD-binding FR-type" evidence="5">
    <location>
        <begin position="100"/>
        <end position="200"/>
    </location>
</feature>
<evidence type="ECO:0000313" key="7">
    <source>
        <dbReference type="Proteomes" id="UP000662914"/>
    </source>
</evidence>
<dbReference type="GO" id="GO:0016491">
    <property type="term" value="F:oxidoreductase activity"/>
    <property type="evidence" value="ECO:0007669"/>
    <property type="project" value="InterPro"/>
</dbReference>
<dbReference type="InterPro" id="IPR036010">
    <property type="entry name" value="2Fe-2S_ferredoxin-like_sf"/>
</dbReference>
<dbReference type="InterPro" id="IPR001041">
    <property type="entry name" value="2Fe-2S_ferredoxin-type"/>
</dbReference>
<dbReference type="AlphaFoldDB" id="A0A809R649"/>
<protein>
    <submittedName>
        <fullName evidence="6">CDP-6-deoxy-delta-3,4-glucoseen reductase</fullName>
    </submittedName>
</protein>
<name>A0A809R649_9PROT</name>
<dbReference type="Proteomes" id="UP000662914">
    <property type="component" value="Chromosome"/>
</dbReference>
<evidence type="ECO:0000256" key="3">
    <source>
        <dbReference type="ARBA" id="ARBA00034078"/>
    </source>
</evidence>
<dbReference type="Pfam" id="PF00970">
    <property type="entry name" value="FAD_binding_6"/>
    <property type="match status" value="1"/>
</dbReference>
<dbReference type="PROSITE" id="PS51085">
    <property type="entry name" value="2FE2S_FER_2"/>
    <property type="match status" value="1"/>
</dbReference>
<dbReference type="CDD" id="cd00207">
    <property type="entry name" value="fer2"/>
    <property type="match status" value="1"/>
</dbReference>
<organism evidence="6 7">
    <name type="scientific">Candidatus Desulfobacillus denitrificans</name>
    <dbReference type="NCBI Taxonomy" id="2608985"/>
    <lineage>
        <taxon>Bacteria</taxon>
        <taxon>Pseudomonadati</taxon>
        <taxon>Pseudomonadota</taxon>
        <taxon>Betaproteobacteria</taxon>
        <taxon>Candidatus Desulfobacillus</taxon>
    </lineage>
</organism>
<evidence type="ECO:0000259" key="5">
    <source>
        <dbReference type="PROSITE" id="PS51384"/>
    </source>
</evidence>
<dbReference type="CDD" id="cd06189">
    <property type="entry name" value="flavin_oxioreductase"/>
    <property type="match status" value="1"/>
</dbReference>
<keyword evidence="2" id="KW-0408">Iron</keyword>
<dbReference type="InterPro" id="IPR001709">
    <property type="entry name" value="Flavoprot_Pyr_Nucl_cyt_Rdtase"/>
</dbReference>
<dbReference type="SUPFAM" id="SSF54292">
    <property type="entry name" value="2Fe-2S ferredoxin-like"/>
    <property type="match status" value="1"/>
</dbReference>
<dbReference type="PRINTS" id="PR00371">
    <property type="entry name" value="FPNCR"/>
</dbReference>
<comment type="cofactor">
    <cofactor evidence="1">
        <name>FAD</name>
        <dbReference type="ChEBI" id="CHEBI:57692"/>
    </cofactor>
</comment>
<evidence type="ECO:0000256" key="2">
    <source>
        <dbReference type="ARBA" id="ARBA00022714"/>
    </source>
</evidence>
<dbReference type="InterPro" id="IPR017938">
    <property type="entry name" value="Riboflavin_synthase-like_b-brl"/>
</dbReference>
<keyword evidence="2" id="KW-0411">Iron-sulfur</keyword>
<dbReference type="EMBL" id="AP021857">
    <property type="protein sequence ID" value="BBO22158.1"/>
    <property type="molecule type" value="Genomic_DNA"/>
</dbReference>
<gene>
    <name evidence="6" type="ORF">DSYM_28570</name>
</gene>
<dbReference type="SUPFAM" id="SSF63380">
    <property type="entry name" value="Riboflavin synthase domain-like"/>
    <property type="match status" value="1"/>
</dbReference>
<dbReference type="GO" id="GO:0051537">
    <property type="term" value="F:2 iron, 2 sulfur cluster binding"/>
    <property type="evidence" value="ECO:0007669"/>
    <property type="project" value="UniProtKB-KW"/>
</dbReference>
<dbReference type="InterPro" id="IPR001433">
    <property type="entry name" value="OxRdtase_FAD/NAD-bd"/>
</dbReference>
<evidence type="ECO:0000256" key="1">
    <source>
        <dbReference type="ARBA" id="ARBA00001974"/>
    </source>
</evidence>
<sequence length="342" mass="37157">MAHRITIESSGHQFAAEPGNTVLRAALAAGINLPYGCRNGACGACKGRVISGQVDRGLYTEGTLSEAELAKGYALFCCARPLSDLVIESREADPVRDVAVKTLPCRVQKMQRLAPDVMLLQLKLPANERLQFLAGQYIDILLKDGRRRSFSIANAPETDECLELHVRRVPGGHFTGHVFETMKERDILRLEGPHGDFFLREDSDKPAILLAGGTGFAPIKALVEHAIQRKSTRPMTLYWGARDRAGLYLQVLAEGWAASLAGPGYVPVLSEPSAADAWQGRTGLVHRAVMADFPDLSGHQVYACGAPAMIDAARRELSAQCGLKNEDFFADAFTFSAESTHP</sequence>
<dbReference type="SUPFAM" id="SSF52343">
    <property type="entry name" value="Ferredoxin reductase-like, C-terminal NADP-linked domain"/>
    <property type="match status" value="1"/>
</dbReference>
<dbReference type="Gene3D" id="2.40.30.10">
    <property type="entry name" value="Translation factors"/>
    <property type="match status" value="1"/>
</dbReference>
<accession>A0A809R649</accession>